<name>A0A6N6VPP4_9HYPH</name>
<evidence type="ECO:0000313" key="1">
    <source>
        <dbReference type="EMBL" id="KAB7742815.1"/>
    </source>
</evidence>
<gene>
    <name evidence="1" type="ORF">F2P47_01410</name>
</gene>
<protein>
    <submittedName>
        <fullName evidence="1">Uncharacterized protein</fullName>
    </submittedName>
</protein>
<evidence type="ECO:0000313" key="2">
    <source>
        <dbReference type="Proteomes" id="UP000468901"/>
    </source>
</evidence>
<proteinExistence type="predicted"/>
<dbReference type="Proteomes" id="UP000468901">
    <property type="component" value="Unassembled WGS sequence"/>
</dbReference>
<comment type="caution">
    <text evidence="1">The sequence shown here is derived from an EMBL/GenBank/DDBJ whole genome shotgun (WGS) entry which is preliminary data.</text>
</comment>
<accession>A0A6N6VPP4</accession>
<sequence>MVKAVLVDDIDGAAGQRPGAYEIVSNREAGTAGMAFRCPCGCGSEGNLPFRPEPSPSWNWNGNEASPTLTPSVRWVGGCRWHGWLTDGEWRAC</sequence>
<dbReference type="Pfam" id="PF20137">
    <property type="entry name" value="BubE"/>
    <property type="match status" value="1"/>
</dbReference>
<dbReference type="EMBL" id="WESC01000001">
    <property type="protein sequence ID" value="KAB7742815.1"/>
    <property type="molecule type" value="Genomic_DNA"/>
</dbReference>
<keyword evidence="2" id="KW-1185">Reference proteome</keyword>
<organism evidence="1 2">
    <name type="scientific">Parvibaculum sedimenti</name>
    <dbReference type="NCBI Taxonomy" id="2608632"/>
    <lineage>
        <taxon>Bacteria</taxon>
        <taxon>Pseudomonadati</taxon>
        <taxon>Pseudomonadota</taxon>
        <taxon>Alphaproteobacteria</taxon>
        <taxon>Hyphomicrobiales</taxon>
        <taxon>Parvibaculaceae</taxon>
        <taxon>Parvibaculum</taxon>
    </lineage>
</organism>
<reference evidence="1 2" key="1">
    <citation type="submission" date="2019-09" db="EMBL/GenBank/DDBJ databases">
        <title>Parvibaculum sedimenti sp. nov., isolated from sediment.</title>
        <authorList>
            <person name="Wang Y."/>
        </authorList>
    </citation>
    <scope>NUCLEOTIDE SEQUENCE [LARGE SCALE GENOMIC DNA]</scope>
    <source>
        <strain evidence="1 2">HXT-9</strain>
    </source>
</reference>
<dbReference type="AlphaFoldDB" id="A0A6N6VPP4"/>
<dbReference type="InterPro" id="IPR045384">
    <property type="entry name" value="DUF6527"/>
</dbReference>